<feature type="transmembrane region" description="Helical" evidence="8">
    <location>
        <begin position="293"/>
        <end position="316"/>
    </location>
</feature>
<feature type="transmembrane region" description="Helical" evidence="8">
    <location>
        <begin position="261"/>
        <end position="287"/>
    </location>
</feature>
<dbReference type="AlphaFoldDB" id="A0AAD7UPD2"/>
<feature type="transmembrane region" description="Helical" evidence="8">
    <location>
        <begin position="162"/>
        <end position="184"/>
    </location>
</feature>
<dbReference type="Gene3D" id="1.20.1250.20">
    <property type="entry name" value="MFS general substrate transporter like domains"/>
    <property type="match status" value="1"/>
</dbReference>
<dbReference type="GO" id="GO:0016020">
    <property type="term" value="C:membrane"/>
    <property type="evidence" value="ECO:0007669"/>
    <property type="project" value="UniProtKB-SubCell"/>
</dbReference>
<comment type="caution">
    <text evidence="10">The sequence shown here is derived from an EMBL/GenBank/DDBJ whole genome shotgun (WGS) entry which is preliminary data.</text>
</comment>
<dbReference type="SUPFAM" id="SSF103473">
    <property type="entry name" value="MFS general substrate transporter"/>
    <property type="match status" value="1"/>
</dbReference>
<feature type="region of interest" description="Disordered" evidence="7">
    <location>
        <begin position="195"/>
        <end position="217"/>
    </location>
</feature>
<comment type="similarity">
    <text evidence="6">Belongs to the major facilitator superfamily. Spinster (TC 2.A.1.49) family.</text>
</comment>
<dbReference type="InterPro" id="IPR011701">
    <property type="entry name" value="MFS"/>
</dbReference>
<keyword evidence="5 8" id="KW-0472">Membrane</keyword>
<dbReference type="EMBL" id="JAQMWT010000009">
    <property type="protein sequence ID" value="KAJ8614277.1"/>
    <property type="molecule type" value="Genomic_DNA"/>
</dbReference>
<evidence type="ECO:0000313" key="11">
    <source>
        <dbReference type="Proteomes" id="UP001230188"/>
    </source>
</evidence>
<comment type="subcellular location">
    <subcellularLocation>
        <location evidence="1">Membrane</location>
        <topology evidence="1">Multi-pass membrane protein</topology>
    </subcellularLocation>
</comment>
<keyword evidence="11" id="KW-1185">Reference proteome</keyword>
<dbReference type="Pfam" id="PF07690">
    <property type="entry name" value="MFS_1"/>
    <property type="match status" value="1"/>
</dbReference>
<feature type="transmembrane region" description="Helical" evidence="8">
    <location>
        <begin position="448"/>
        <end position="468"/>
    </location>
</feature>
<dbReference type="PANTHER" id="PTHR23505:SF79">
    <property type="entry name" value="PROTEIN SPINSTER"/>
    <property type="match status" value="1"/>
</dbReference>
<keyword evidence="3 8" id="KW-0812">Transmembrane</keyword>
<accession>A0AAD7UPD2</accession>
<protein>
    <recommendedName>
        <fullName evidence="9">Major facilitator superfamily (MFS) profile domain-containing protein</fullName>
    </recommendedName>
</protein>
<organism evidence="10 11">
    <name type="scientific">Chrysophaeum taylorii</name>
    <dbReference type="NCBI Taxonomy" id="2483200"/>
    <lineage>
        <taxon>Eukaryota</taxon>
        <taxon>Sar</taxon>
        <taxon>Stramenopiles</taxon>
        <taxon>Ochrophyta</taxon>
        <taxon>Pelagophyceae</taxon>
        <taxon>Pelagomonadales</taxon>
        <taxon>Pelagomonadaceae</taxon>
        <taxon>Chrysophaeum</taxon>
    </lineage>
</organism>
<name>A0AAD7UPD2_9STRA</name>
<feature type="transmembrane region" description="Helical" evidence="8">
    <location>
        <begin position="99"/>
        <end position="124"/>
    </location>
</feature>
<dbReference type="InterPro" id="IPR020846">
    <property type="entry name" value="MFS_dom"/>
</dbReference>
<feature type="transmembrane region" description="Helical" evidence="8">
    <location>
        <begin position="73"/>
        <end position="93"/>
    </location>
</feature>
<feature type="transmembrane region" description="Helical" evidence="8">
    <location>
        <begin position="136"/>
        <end position="156"/>
    </location>
</feature>
<feature type="transmembrane region" description="Helical" evidence="8">
    <location>
        <begin position="328"/>
        <end position="351"/>
    </location>
</feature>
<dbReference type="InterPro" id="IPR036259">
    <property type="entry name" value="MFS_trans_sf"/>
</dbReference>
<dbReference type="PANTHER" id="PTHR23505">
    <property type="entry name" value="SPINSTER"/>
    <property type="match status" value="1"/>
</dbReference>
<feature type="transmembrane region" description="Helical" evidence="8">
    <location>
        <begin position="363"/>
        <end position="383"/>
    </location>
</feature>
<feature type="transmembrane region" description="Helical" evidence="8">
    <location>
        <begin position="40"/>
        <end position="61"/>
    </location>
</feature>
<sequence>MMVVLCLTNLVNYVDRGIIPGAADRFTDFIAKSGQGVPGGANMLLGALQSAFIVGFSLGSVAIGHAVHAYSPFWLSSAGLATWCAAACGAGAARSAGSYTLLFVARCVSGVGEAGFVTVGGPYIQDSGGAAQGKWLGAFYAMVPTGTALGYGYGTLVADTWNWSYCFFVEALLMAPLAAAFFVSRDDGAAAFKKMDDAEDEDDSEDDDRRSLESSESVDWDEIRGAMGFDRPVPEHRRKPLSFVAEALLCLRQPCFPWVGLGYAGYAGSIIGFSTFAPSIAVGLGLWGSQSGASISFSATIAVSGILGTPLGGALLDKWTERRRSTTTRIVAALELALGFVASGFVVVAYACLATDRATFLGRLFVGTLPLFAATAPMNVAMFESVPRENRALGQALGVLIMHALGDVPTPIIVGALKDKLAPACTPRGAHDSLGDDCPSQRGRLRSIALACAAWLLWSLLAFFIAYFKAAMLARRNNPNLQRRMRPVVHAVVNPVQQTSSSRTPSPVFDAPLLDHQFRGHHHHHHHHEGGGGGGGGGAPPPLDEAAVAIRGHKQVNMDAT</sequence>
<dbReference type="InterPro" id="IPR044770">
    <property type="entry name" value="MFS_spinster-like"/>
</dbReference>
<evidence type="ECO:0000256" key="6">
    <source>
        <dbReference type="ARBA" id="ARBA00024338"/>
    </source>
</evidence>
<reference evidence="10" key="1">
    <citation type="submission" date="2023-01" db="EMBL/GenBank/DDBJ databases">
        <title>Metagenome sequencing of chrysophaentin producing Chrysophaeum taylorii.</title>
        <authorList>
            <person name="Davison J."/>
            <person name="Bewley C."/>
        </authorList>
    </citation>
    <scope>NUCLEOTIDE SEQUENCE</scope>
    <source>
        <strain evidence="10">NIES-1699</strain>
    </source>
</reference>
<evidence type="ECO:0000256" key="5">
    <source>
        <dbReference type="ARBA" id="ARBA00023136"/>
    </source>
</evidence>
<evidence type="ECO:0000256" key="8">
    <source>
        <dbReference type="SAM" id="Phobius"/>
    </source>
</evidence>
<evidence type="ECO:0000256" key="2">
    <source>
        <dbReference type="ARBA" id="ARBA00022448"/>
    </source>
</evidence>
<evidence type="ECO:0000313" key="10">
    <source>
        <dbReference type="EMBL" id="KAJ8614277.1"/>
    </source>
</evidence>
<feature type="domain" description="Major facilitator superfamily (MFS) profile" evidence="9">
    <location>
        <begin position="1"/>
        <end position="477"/>
    </location>
</feature>
<feature type="compositionally biased region" description="Acidic residues" evidence="7">
    <location>
        <begin position="197"/>
        <end position="206"/>
    </location>
</feature>
<evidence type="ECO:0000256" key="3">
    <source>
        <dbReference type="ARBA" id="ARBA00022692"/>
    </source>
</evidence>
<evidence type="ECO:0000256" key="4">
    <source>
        <dbReference type="ARBA" id="ARBA00022989"/>
    </source>
</evidence>
<feature type="region of interest" description="Disordered" evidence="7">
    <location>
        <begin position="520"/>
        <end position="544"/>
    </location>
</feature>
<proteinExistence type="inferred from homology"/>
<dbReference type="GO" id="GO:0022857">
    <property type="term" value="F:transmembrane transporter activity"/>
    <property type="evidence" value="ECO:0007669"/>
    <property type="project" value="InterPro"/>
</dbReference>
<gene>
    <name evidence="10" type="ORF">CTAYLR_001154</name>
</gene>
<evidence type="ECO:0000256" key="1">
    <source>
        <dbReference type="ARBA" id="ARBA00004141"/>
    </source>
</evidence>
<evidence type="ECO:0000256" key="7">
    <source>
        <dbReference type="SAM" id="MobiDB-lite"/>
    </source>
</evidence>
<dbReference type="PROSITE" id="PS50850">
    <property type="entry name" value="MFS"/>
    <property type="match status" value="1"/>
</dbReference>
<keyword evidence="2" id="KW-0813">Transport</keyword>
<keyword evidence="4 8" id="KW-1133">Transmembrane helix</keyword>
<dbReference type="Proteomes" id="UP001230188">
    <property type="component" value="Unassembled WGS sequence"/>
</dbReference>
<evidence type="ECO:0000259" key="9">
    <source>
        <dbReference type="PROSITE" id="PS50850"/>
    </source>
</evidence>